<keyword evidence="3" id="KW-1185">Reference proteome</keyword>
<dbReference type="InterPro" id="IPR025055">
    <property type="entry name" value="Ena_core"/>
</dbReference>
<sequence length="131" mass="13871">MCNSSSFCCPVTCSSDFLPKKQLIGIKRCTPFQSLGDGTTVTTIYTSATTPTQELPSGIISVVNTSIDCTMEVTVSEDGTALPSYTVTPQSSITIDVTRLSSVTVVCTGTDPSAYYSGSFEANLQYTAYQS</sequence>
<name>A0A9E8LT37_9BACI</name>
<feature type="domain" description="Endospore appendages core" evidence="1">
    <location>
        <begin position="16"/>
        <end position="127"/>
    </location>
</feature>
<proteinExistence type="predicted"/>
<accession>A0A9E8LT37</accession>
<evidence type="ECO:0000313" key="2">
    <source>
        <dbReference type="EMBL" id="WAA09113.1"/>
    </source>
</evidence>
<gene>
    <name evidence="2" type="ORF">OE104_11005</name>
</gene>
<evidence type="ECO:0000313" key="3">
    <source>
        <dbReference type="Proteomes" id="UP001164718"/>
    </source>
</evidence>
<evidence type="ECO:0000259" key="1">
    <source>
        <dbReference type="Pfam" id="PF13157"/>
    </source>
</evidence>
<dbReference type="EMBL" id="CP106878">
    <property type="protein sequence ID" value="WAA09113.1"/>
    <property type="molecule type" value="Genomic_DNA"/>
</dbReference>
<reference evidence="2" key="1">
    <citation type="submission" date="2022-09" db="EMBL/GenBank/DDBJ databases">
        <title>Complete Genomes of Fervidibacillus albus and Fervidibacillus halotolerans isolated from tidal flat sediments.</title>
        <authorList>
            <person name="Kwon K.K."/>
            <person name="Yang S.-H."/>
            <person name="Park M.J."/>
            <person name="Oh H.-M."/>
        </authorList>
    </citation>
    <scope>NUCLEOTIDE SEQUENCE</scope>
    <source>
        <strain evidence="2">MEBiC13591</strain>
    </source>
</reference>
<dbReference type="KEGG" id="faf:OE104_11005"/>
<dbReference type="Pfam" id="PF13157">
    <property type="entry name" value="Enas"/>
    <property type="match status" value="1"/>
</dbReference>
<protein>
    <recommendedName>
        <fullName evidence="1">Endospore appendages core domain-containing protein</fullName>
    </recommendedName>
</protein>
<dbReference type="RefSeq" id="WP_275416898.1">
    <property type="nucleotide sequence ID" value="NZ_CP106878.1"/>
</dbReference>
<dbReference type="AlphaFoldDB" id="A0A9E8LT37"/>
<organism evidence="2 3">
    <name type="scientific">Fervidibacillus albus</name>
    <dbReference type="NCBI Taxonomy" id="2980026"/>
    <lineage>
        <taxon>Bacteria</taxon>
        <taxon>Bacillati</taxon>
        <taxon>Bacillota</taxon>
        <taxon>Bacilli</taxon>
        <taxon>Bacillales</taxon>
        <taxon>Bacillaceae</taxon>
        <taxon>Fervidibacillus</taxon>
    </lineage>
</organism>
<dbReference type="Proteomes" id="UP001164718">
    <property type="component" value="Chromosome"/>
</dbReference>